<name>A0A173UYG0_PARDI</name>
<gene>
    <name evidence="1" type="ORF">ERS852429_02468</name>
</gene>
<reference evidence="1 2" key="1">
    <citation type="submission" date="2015-09" db="EMBL/GenBank/DDBJ databases">
        <authorList>
            <consortium name="Pathogen Informatics"/>
        </authorList>
    </citation>
    <scope>NUCLEOTIDE SEQUENCE [LARGE SCALE GENOMIC DNA]</scope>
    <source>
        <strain evidence="1 2">2789STDY5608872</strain>
    </source>
</reference>
<dbReference type="InterPro" id="IPR010235">
    <property type="entry name" value="HepT"/>
</dbReference>
<proteinExistence type="predicted"/>
<dbReference type="RefSeq" id="WP_022193233.1">
    <property type="nucleotide sequence ID" value="NZ_CDRH01000291.1"/>
</dbReference>
<dbReference type="Gene3D" id="1.20.120.330">
    <property type="entry name" value="Nucleotidyltransferases domain 2"/>
    <property type="match status" value="1"/>
</dbReference>
<dbReference type="EMBL" id="CYXP01000005">
    <property type="protein sequence ID" value="CUN20132.1"/>
    <property type="molecule type" value="Genomic_DNA"/>
</dbReference>
<keyword evidence="1" id="KW-0808">Transferase</keyword>
<protein>
    <submittedName>
        <fullName evidence="1">Nucleotidyltransferase substrate binding protein, HI0074 family</fullName>
    </submittedName>
</protein>
<dbReference type="Proteomes" id="UP000095591">
    <property type="component" value="Unassembled WGS sequence"/>
</dbReference>
<accession>A0A173UYG0</accession>
<dbReference type="NCBIfam" id="TIGR01987">
    <property type="entry name" value="HI0074"/>
    <property type="match status" value="1"/>
</dbReference>
<sequence>MSRDIRWLQRFDNFAKACARLLEITDTMEYDVLSELEKEGLIQRFEYTFELAWKVLQDYMQYLGFQFQTGPNTTLQLAFENGLIKDHDRWRKMAKARILTSHTYNEDEADEIAKGIYADYAPLLRELRDLLIIRKNETENKDLF</sequence>
<evidence type="ECO:0000313" key="1">
    <source>
        <dbReference type="EMBL" id="CUN20132.1"/>
    </source>
</evidence>
<dbReference type="AlphaFoldDB" id="A0A173UYG0"/>
<organism evidence="1 2">
    <name type="scientific">Parabacteroides distasonis</name>
    <dbReference type="NCBI Taxonomy" id="823"/>
    <lineage>
        <taxon>Bacteria</taxon>
        <taxon>Pseudomonadati</taxon>
        <taxon>Bacteroidota</taxon>
        <taxon>Bacteroidia</taxon>
        <taxon>Bacteroidales</taxon>
        <taxon>Tannerellaceae</taxon>
        <taxon>Parabacteroides</taxon>
    </lineage>
</organism>
<dbReference type="SUPFAM" id="SSF81593">
    <property type="entry name" value="Nucleotidyltransferase substrate binding subunit/domain"/>
    <property type="match status" value="1"/>
</dbReference>
<dbReference type="Pfam" id="PF08780">
    <property type="entry name" value="NTase_sub_bind"/>
    <property type="match status" value="1"/>
</dbReference>
<dbReference type="GO" id="GO:0016740">
    <property type="term" value="F:transferase activity"/>
    <property type="evidence" value="ECO:0007669"/>
    <property type="project" value="UniProtKB-KW"/>
</dbReference>
<evidence type="ECO:0000313" key="2">
    <source>
        <dbReference type="Proteomes" id="UP000095591"/>
    </source>
</evidence>